<evidence type="ECO:0000256" key="1">
    <source>
        <dbReference type="SAM" id="MobiDB-lite"/>
    </source>
</evidence>
<feature type="region of interest" description="Disordered" evidence="1">
    <location>
        <begin position="218"/>
        <end position="239"/>
    </location>
</feature>
<feature type="non-terminal residue" evidence="2">
    <location>
        <position position="239"/>
    </location>
</feature>
<evidence type="ECO:0000313" key="2">
    <source>
        <dbReference type="EMBL" id="MQL73755.1"/>
    </source>
</evidence>
<reference evidence="2" key="1">
    <citation type="submission" date="2017-07" db="EMBL/GenBank/DDBJ databases">
        <title>Taro Niue Genome Assembly and Annotation.</title>
        <authorList>
            <person name="Atibalentja N."/>
            <person name="Keating K."/>
            <person name="Fields C.J."/>
        </authorList>
    </citation>
    <scope>NUCLEOTIDE SEQUENCE</scope>
    <source>
        <strain evidence="2">Niue_2</strain>
        <tissue evidence="2">Leaf</tissue>
    </source>
</reference>
<sequence>LAPSSGSRKGDCRDVVPIASMSGSASYCDRGYVAFLKATYPLSPSGLMDCDRGCVAFLKATWPMSPSHRWNCDRGYVVFLKATHPLSPSGSQCDTSSGGVGGCLPRVEAAVLRRVSLRSCRGRVRAVWCEEETFLPTRRPQRVRSSRGELSWLVWDAEDSLEFYPAQASQSFFSLPRSLRPRNRLERTWVEDKTSVDAPDRLTSGVVSVASVPCPGGVPSVCESSQQRQGVRRAEETGR</sequence>
<accession>A0A843TRR8</accession>
<organism evidence="2 3">
    <name type="scientific">Colocasia esculenta</name>
    <name type="common">Wild taro</name>
    <name type="synonym">Arum esculentum</name>
    <dbReference type="NCBI Taxonomy" id="4460"/>
    <lineage>
        <taxon>Eukaryota</taxon>
        <taxon>Viridiplantae</taxon>
        <taxon>Streptophyta</taxon>
        <taxon>Embryophyta</taxon>
        <taxon>Tracheophyta</taxon>
        <taxon>Spermatophyta</taxon>
        <taxon>Magnoliopsida</taxon>
        <taxon>Liliopsida</taxon>
        <taxon>Araceae</taxon>
        <taxon>Aroideae</taxon>
        <taxon>Colocasieae</taxon>
        <taxon>Colocasia</taxon>
    </lineage>
</organism>
<dbReference type="AlphaFoldDB" id="A0A843TRR8"/>
<keyword evidence="3" id="KW-1185">Reference proteome</keyword>
<dbReference type="Proteomes" id="UP000652761">
    <property type="component" value="Unassembled WGS sequence"/>
</dbReference>
<dbReference type="EMBL" id="NMUH01000179">
    <property type="protein sequence ID" value="MQL73755.1"/>
    <property type="molecule type" value="Genomic_DNA"/>
</dbReference>
<name>A0A843TRR8_COLES</name>
<protein>
    <submittedName>
        <fullName evidence="2">Uncharacterized protein</fullName>
    </submittedName>
</protein>
<evidence type="ECO:0000313" key="3">
    <source>
        <dbReference type="Proteomes" id="UP000652761"/>
    </source>
</evidence>
<comment type="caution">
    <text evidence="2">The sequence shown here is derived from an EMBL/GenBank/DDBJ whole genome shotgun (WGS) entry which is preliminary data.</text>
</comment>
<proteinExistence type="predicted"/>
<gene>
    <name evidence="2" type="ORF">Taro_006125</name>
</gene>